<dbReference type="PANTHER" id="PTHR33055:SF3">
    <property type="entry name" value="PUTATIVE TRANSPOSASE FOR IS117-RELATED"/>
    <property type="match status" value="1"/>
</dbReference>
<dbReference type="GO" id="GO:0003677">
    <property type="term" value="F:DNA binding"/>
    <property type="evidence" value="ECO:0007669"/>
    <property type="project" value="InterPro"/>
</dbReference>
<evidence type="ECO:0000313" key="4">
    <source>
        <dbReference type="Proteomes" id="UP000215244"/>
    </source>
</evidence>
<proteinExistence type="predicted"/>
<evidence type="ECO:0000259" key="2">
    <source>
        <dbReference type="Pfam" id="PF02371"/>
    </source>
</evidence>
<accession>A0A223V9C1</accession>
<reference evidence="3 4" key="1">
    <citation type="submission" date="2017-08" db="EMBL/GenBank/DDBJ databases">
        <title>The complete genome sequence of Maribacter sp. B1, isolated from deep-sea sediment.</title>
        <authorList>
            <person name="Wu Y.-H."/>
            <person name="Cheng H."/>
            <person name="Xu X.-W."/>
        </authorList>
    </citation>
    <scope>NUCLEOTIDE SEQUENCE [LARGE SCALE GENOMIC DNA]</scope>
    <source>
        <strain evidence="3 4">B1</strain>
    </source>
</reference>
<dbReference type="Pfam" id="PF02371">
    <property type="entry name" value="Transposase_20"/>
    <property type="match status" value="1"/>
</dbReference>
<feature type="domain" description="Transposase IS116/IS110/IS902 C-terminal" evidence="2">
    <location>
        <begin position="193"/>
        <end position="275"/>
    </location>
</feature>
<organism evidence="3 4">
    <name type="scientific">Maribacter cobaltidurans</name>
    <dbReference type="NCBI Taxonomy" id="1178778"/>
    <lineage>
        <taxon>Bacteria</taxon>
        <taxon>Pseudomonadati</taxon>
        <taxon>Bacteroidota</taxon>
        <taxon>Flavobacteriia</taxon>
        <taxon>Flavobacteriales</taxon>
        <taxon>Flavobacteriaceae</taxon>
        <taxon>Maribacter</taxon>
    </lineage>
</organism>
<dbReference type="GO" id="GO:0004803">
    <property type="term" value="F:transposase activity"/>
    <property type="evidence" value="ECO:0007669"/>
    <property type="project" value="InterPro"/>
</dbReference>
<dbReference type="InterPro" id="IPR003346">
    <property type="entry name" value="Transposase_20"/>
</dbReference>
<sequence length="334" mass="38046">MKIYGIDLSKEKFDVSYVITGEEKKRIVKNDFKGICSFLKQVEDNCILVAEHTGTYGDLLVHLCYQFQVKIALVSGYNIKHSLGLQRGKSDSKDAYRIRKYGERFTEELHLTEPKPESVKELKELYSLREQLSKNRTSLLLGMKTRKHGPSQSIVAHRSYQRAIMNVEIEIGSIEKEIEKIVQSDSDLKDNYKLITSIKGIGPVIANNLIIKTENFKRITTAKKAAAFAGVCPYPNSSGKTSMKSKTSHLADKKLKSLLFLAAKTAVAHNKEYSLYAQRKKLEGKPYFLIMNNVSNKILRTVYGVVQNRKPYDINHICMDPRNIARPYLSFKDN</sequence>
<evidence type="ECO:0000313" key="3">
    <source>
        <dbReference type="EMBL" id="ASV31558.1"/>
    </source>
</evidence>
<keyword evidence="4" id="KW-1185">Reference proteome</keyword>
<dbReference type="InterPro" id="IPR002525">
    <property type="entry name" value="Transp_IS110-like_N"/>
</dbReference>
<evidence type="ECO:0000259" key="1">
    <source>
        <dbReference type="Pfam" id="PF01548"/>
    </source>
</evidence>
<dbReference type="EMBL" id="CP022957">
    <property type="protein sequence ID" value="ASV31558.1"/>
    <property type="molecule type" value="Genomic_DNA"/>
</dbReference>
<dbReference type="NCBIfam" id="NF033542">
    <property type="entry name" value="transpos_IS110"/>
    <property type="match status" value="1"/>
</dbReference>
<dbReference type="GO" id="GO:0006313">
    <property type="term" value="P:DNA transposition"/>
    <property type="evidence" value="ECO:0007669"/>
    <property type="project" value="InterPro"/>
</dbReference>
<dbReference type="PANTHER" id="PTHR33055">
    <property type="entry name" value="TRANSPOSASE FOR INSERTION SEQUENCE ELEMENT IS1111A"/>
    <property type="match status" value="1"/>
</dbReference>
<protein>
    <submittedName>
        <fullName evidence="3">Uncharacterized protein</fullName>
    </submittedName>
</protein>
<dbReference type="Pfam" id="PF01548">
    <property type="entry name" value="DEDD_Tnp_IS110"/>
    <property type="match status" value="1"/>
</dbReference>
<feature type="domain" description="Transposase IS110-like N-terminal" evidence="1">
    <location>
        <begin position="5"/>
        <end position="139"/>
    </location>
</feature>
<dbReference type="Proteomes" id="UP000215244">
    <property type="component" value="Chromosome"/>
</dbReference>
<name>A0A223V9C1_9FLAO</name>
<dbReference type="RefSeq" id="WP_094998160.1">
    <property type="nucleotide sequence ID" value="NZ_BMJL01000013.1"/>
</dbReference>
<dbReference type="KEGG" id="marb:CJ263_15800"/>
<dbReference type="AlphaFoldDB" id="A0A223V9C1"/>
<dbReference type="InterPro" id="IPR047650">
    <property type="entry name" value="Transpos_IS110"/>
</dbReference>
<gene>
    <name evidence="3" type="ORF">CJ263_15800</name>
</gene>
<dbReference type="OrthoDB" id="964423at2"/>